<evidence type="ECO:0000259" key="1">
    <source>
        <dbReference type="Pfam" id="PF04577"/>
    </source>
</evidence>
<dbReference type="EMBL" id="BPRE01000008">
    <property type="protein sequence ID" value="GJE76294.1"/>
    <property type="molecule type" value="Genomic_DNA"/>
</dbReference>
<dbReference type="Proteomes" id="UP001055093">
    <property type="component" value="Unassembled WGS sequence"/>
</dbReference>
<accession>A0ABQ4UW35</accession>
<protein>
    <recommendedName>
        <fullName evidence="1">Glycosyltransferase 61 catalytic domain-containing protein</fullName>
    </recommendedName>
</protein>
<organism evidence="2 3">
    <name type="scientific">Methylorubrum suomiense</name>
    <dbReference type="NCBI Taxonomy" id="144191"/>
    <lineage>
        <taxon>Bacteria</taxon>
        <taxon>Pseudomonadati</taxon>
        <taxon>Pseudomonadota</taxon>
        <taxon>Alphaproteobacteria</taxon>
        <taxon>Hyphomicrobiales</taxon>
        <taxon>Methylobacteriaceae</taxon>
        <taxon>Methylorubrum</taxon>
    </lineage>
</organism>
<dbReference type="RefSeq" id="WP_137829597.1">
    <property type="nucleotide sequence ID" value="NZ_BPRE01000008.1"/>
</dbReference>
<reference evidence="2" key="2">
    <citation type="submission" date="2021-08" db="EMBL/GenBank/DDBJ databases">
        <authorList>
            <person name="Tani A."/>
            <person name="Ola A."/>
            <person name="Ogura Y."/>
            <person name="Katsura K."/>
            <person name="Hayashi T."/>
        </authorList>
    </citation>
    <scope>NUCLEOTIDE SEQUENCE</scope>
    <source>
        <strain evidence="2">DSM 14458</strain>
    </source>
</reference>
<reference evidence="2" key="1">
    <citation type="journal article" date="2021" name="Front. Microbiol.">
        <title>Comprehensive Comparative Genomics and Phenotyping of Methylobacterium Species.</title>
        <authorList>
            <person name="Alessa O."/>
            <person name="Ogura Y."/>
            <person name="Fujitani Y."/>
            <person name="Takami H."/>
            <person name="Hayashi T."/>
            <person name="Sahin N."/>
            <person name="Tani A."/>
        </authorList>
    </citation>
    <scope>NUCLEOTIDE SEQUENCE</scope>
    <source>
        <strain evidence="2">DSM 14458</strain>
    </source>
</reference>
<keyword evidence="3" id="KW-1185">Reference proteome</keyword>
<proteinExistence type="predicted"/>
<evidence type="ECO:0000313" key="3">
    <source>
        <dbReference type="Proteomes" id="UP001055093"/>
    </source>
</evidence>
<sequence>MARPARGRLQPCRTLWGTCERVEAPPRLRRYGHVDFHPVRTDGPWGLFGRDGRCLGAGRAPVAGESLTEPDRVETGPLLFIGLLALHYGHFVVNTLPHLWPLVGWTGPRPKLLCHAEPGSWHRAPFLERILERLGYRLDDLVTFDRPVRLSDVLVPDPALHEQTRVHTVYGDLCRMVGEGFWAASEADSVSRPVYLAKTRLTSGVTRLVNEIEIADELDRHGVEIVTPETLDFGAQIRLMSSRRVLLGTVGSAFHGSVFAAPGRRLVGLNWQPALNANFPLLDGLNGTQGRYYHAPGTVLREPGAFEVSWEVPDPRGLARDLLERAERLDRGEPDPRTGIWQRRIRGFRSRS</sequence>
<dbReference type="Pfam" id="PF04577">
    <property type="entry name" value="Glyco_transf_61"/>
    <property type="match status" value="1"/>
</dbReference>
<evidence type="ECO:0000313" key="2">
    <source>
        <dbReference type="EMBL" id="GJE76294.1"/>
    </source>
</evidence>
<name>A0ABQ4UW35_9HYPH</name>
<feature type="domain" description="Glycosyltransferase 61 catalytic" evidence="1">
    <location>
        <begin position="88"/>
        <end position="267"/>
    </location>
</feature>
<gene>
    <name evidence="2" type="ORF">BGCPKDLD_2886</name>
</gene>
<dbReference type="InterPro" id="IPR049625">
    <property type="entry name" value="Glyco_transf_61_cat"/>
</dbReference>
<comment type="caution">
    <text evidence="2">The sequence shown here is derived from an EMBL/GenBank/DDBJ whole genome shotgun (WGS) entry which is preliminary data.</text>
</comment>